<evidence type="ECO:0000256" key="2">
    <source>
        <dbReference type="ARBA" id="ARBA00023002"/>
    </source>
</evidence>
<evidence type="ECO:0000259" key="5">
    <source>
        <dbReference type="Pfam" id="PF01625"/>
    </source>
</evidence>
<dbReference type="InterPro" id="IPR036509">
    <property type="entry name" value="Met_Sox_Rdtase_MsrA_sf"/>
</dbReference>
<protein>
    <recommendedName>
        <fullName evidence="1">peptide-methionine (S)-S-oxide reductase</fullName>
        <ecNumber evidence="1">1.8.4.11</ecNumber>
    </recommendedName>
</protein>
<dbReference type="GO" id="GO:0005737">
    <property type="term" value="C:cytoplasm"/>
    <property type="evidence" value="ECO:0007669"/>
    <property type="project" value="TreeGrafter"/>
</dbReference>
<comment type="caution">
    <text evidence="6">The sequence shown here is derived from an EMBL/GenBank/DDBJ whole genome shotgun (WGS) entry which is preliminary data.</text>
</comment>
<evidence type="ECO:0000256" key="4">
    <source>
        <dbReference type="ARBA" id="ARBA00048782"/>
    </source>
</evidence>
<dbReference type="Proteomes" id="UP000650081">
    <property type="component" value="Unassembled WGS sequence"/>
</dbReference>
<gene>
    <name evidence="6" type="primary">msrA</name>
    <name evidence="6" type="ORF">H9S92_16905</name>
</gene>
<dbReference type="NCBIfam" id="TIGR00401">
    <property type="entry name" value="msrA"/>
    <property type="match status" value="1"/>
</dbReference>
<comment type="catalytic activity">
    <reaction evidence="4">
        <text>[thioredoxin]-disulfide + L-methionine + H2O = L-methionine (S)-S-oxide + [thioredoxin]-dithiol</text>
        <dbReference type="Rhea" id="RHEA:19993"/>
        <dbReference type="Rhea" id="RHEA-COMP:10698"/>
        <dbReference type="Rhea" id="RHEA-COMP:10700"/>
        <dbReference type="ChEBI" id="CHEBI:15377"/>
        <dbReference type="ChEBI" id="CHEBI:29950"/>
        <dbReference type="ChEBI" id="CHEBI:50058"/>
        <dbReference type="ChEBI" id="CHEBI:57844"/>
        <dbReference type="ChEBI" id="CHEBI:58772"/>
        <dbReference type="EC" id="1.8.4.11"/>
    </reaction>
</comment>
<dbReference type="Gene3D" id="3.30.1060.10">
    <property type="entry name" value="Peptide methionine sulphoxide reductase MsrA"/>
    <property type="match status" value="1"/>
</dbReference>
<evidence type="ECO:0000313" key="6">
    <source>
        <dbReference type="EMBL" id="MBC6995849.1"/>
    </source>
</evidence>
<dbReference type="SUPFAM" id="SSF55068">
    <property type="entry name" value="Peptide methionine sulfoxide reductase"/>
    <property type="match status" value="1"/>
</dbReference>
<dbReference type="EC" id="1.8.4.11" evidence="1"/>
<dbReference type="PANTHER" id="PTHR42799">
    <property type="entry name" value="MITOCHONDRIAL PEPTIDE METHIONINE SULFOXIDE REDUCTASE"/>
    <property type="match status" value="1"/>
</dbReference>
<dbReference type="RefSeq" id="WP_187467942.1">
    <property type="nucleotide sequence ID" value="NZ_JACSIT010000141.1"/>
</dbReference>
<evidence type="ECO:0000256" key="1">
    <source>
        <dbReference type="ARBA" id="ARBA00012502"/>
    </source>
</evidence>
<dbReference type="InterPro" id="IPR002569">
    <property type="entry name" value="Met_Sox_Rdtase_MsrA_dom"/>
</dbReference>
<dbReference type="EMBL" id="JACSIT010000141">
    <property type="protein sequence ID" value="MBC6995849.1"/>
    <property type="molecule type" value="Genomic_DNA"/>
</dbReference>
<dbReference type="PANTHER" id="PTHR42799:SF2">
    <property type="entry name" value="MITOCHONDRIAL PEPTIDE METHIONINE SULFOXIDE REDUCTASE"/>
    <property type="match status" value="1"/>
</dbReference>
<dbReference type="InterPro" id="IPR050162">
    <property type="entry name" value="MsrA_MetSO_reductase"/>
</dbReference>
<name>A0A923PLX9_9BACT</name>
<accession>A0A923PLX9</accession>
<sequence>MASGCFWGREYHLRQLPGVVNTRVGFAGGHLPHPTYRQVCTKTTGHAETVEVTYDIRTLSTADLLTEFFALHDATRNRQDRGGQYRSAIFVLAGDSAGPEQLQTAEASVEKLRQKGYAVQTQIAEITAFYPAESRHQQYCSARGIAPERRDAEEIRKILTFK</sequence>
<evidence type="ECO:0000313" key="7">
    <source>
        <dbReference type="Proteomes" id="UP000650081"/>
    </source>
</evidence>
<evidence type="ECO:0000256" key="3">
    <source>
        <dbReference type="ARBA" id="ARBA00047806"/>
    </source>
</evidence>
<keyword evidence="2 6" id="KW-0560">Oxidoreductase</keyword>
<dbReference type="AlphaFoldDB" id="A0A923PLX9"/>
<dbReference type="Pfam" id="PF01625">
    <property type="entry name" value="PMSR"/>
    <property type="match status" value="1"/>
</dbReference>
<reference evidence="6" key="1">
    <citation type="submission" date="2020-08" db="EMBL/GenBank/DDBJ databases">
        <title>Lewinella bacteria from marine environments.</title>
        <authorList>
            <person name="Zhong Y."/>
        </authorList>
    </citation>
    <scope>NUCLEOTIDE SEQUENCE</scope>
    <source>
        <strain evidence="6">KCTC 42187</strain>
    </source>
</reference>
<comment type="catalytic activity">
    <reaction evidence="3">
        <text>L-methionyl-[protein] + [thioredoxin]-disulfide + H2O = L-methionyl-(S)-S-oxide-[protein] + [thioredoxin]-dithiol</text>
        <dbReference type="Rhea" id="RHEA:14217"/>
        <dbReference type="Rhea" id="RHEA-COMP:10698"/>
        <dbReference type="Rhea" id="RHEA-COMP:10700"/>
        <dbReference type="Rhea" id="RHEA-COMP:12313"/>
        <dbReference type="Rhea" id="RHEA-COMP:12315"/>
        <dbReference type="ChEBI" id="CHEBI:15377"/>
        <dbReference type="ChEBI" id="CHEBI:16044"/>
        <dbReference type="ChEBI" id="CHEBI:29950"/>
        <dbReference type="ChEBI" id="CHEBI:44120"/>
        <dbReference type="ChEBI" id="CHEBI:50058"/>
        <dbReference type="EC" id="1.8.4.11"/>
    </reaction>
</comment>
<proteinExistence type="predicted"/>
<dbReference type="GO" id="GO:0008113">
    <property type="term" value="F:peptide-methionine (S)-S-oxide reductase activity"/>
    <property type="evidence" value="ECO:0007669"/>
    <property type="project" value="UniProtKB-EC"/>
</dbReference>
<keyword evidence="7" id="KW-1185">Reference proteome</keyword>
<organism evidence="6 7">
    <name type="scientific">Neolewinella lacunae</name>
    <dbReference type="NCBI Taxonomy" id="1517758"/>
    <lineage>
        <taxon>Bacteria</taxon>
        <taxon>Pseudomonadati</taxon>
        <taxon>Bacteroidota</taxon>
        <taxon>Saprospiria</taxon>
        <taxon>Saprospirales</taxon>
        <taxon>Lewinellaceae</taxon>
        <taxon>Neolewinella</taxon>
    </lineage>
</organism>
<feature type="domain" description="Peptide methionine sulphoxide reductase MsrA" evidence="5">
    <location>
        <begin position="1"/>
        <end position="141"/>
    </location>
</feature>
<dbReference type="GO" id="GO:0034599">
    <property type="term" value="P:cellular response to oxidative stress"/>
    <property type="evidence" value="ECO:0007669"/>
    <property type="project" value="TreeGrafter"/>
</dbReference>